<name>A0ACC2F241_DALPE</name>
<reference evidence="1" key="1">
    <citation type="submission" date="2021-05" db="EMBL/GenBank/DDBJ databases">
        <authorList>
            <person name="Pan Q."/>
            <person name="Jouanno E."/>
            <person name="Zahm M."/>
            <person name="Klopp C."/>
            <person name="Cabau C."/>
            <person name="Louis A."/>
            <person name="Berthelot C."/>
            <person name="Parey E."/>
            <person name="Roest Crollius H."/>
            <person name="Montfort J."/>
            <person name="Robinson-Rechavi M."/>
            <person name="Bouchez O."/>
            <person name="Lampietro C."/>
            <person name="Lopez Roques C."/>
            <person name="Donnadieu C."/>
            <person name="Postlethwait J."/>
            <person name="Bobe J."/>
            <person name="Dillon D."/>
            <person name="Chandos A."/>
            <person name="von Hippel F."/>
            <person name="Guiguen Y."/>
        </authorList>
    </citation>
    <scope>NUCLEOTIDE SEQUENCE</scope>
    <source>
        <strain evidence="1">YG-Jan2019</strain>
    </source>
</reference>
<comment type="caution">
    <text evidence="1">The sequence shown here is derived from an EMBL/GenBank/DDBJ whole genome shotgun (WGS) entry which is preliminary data.</text>
</comment>
<evidence type="ECO:0000313" key="2">
    <source>
        <dbReference type="Proteomes" id="UP001157502"/>
    </source>
</evidence>
<gene>
    <name evidence="1" type="ORF">DPEC_G00352040</name>
</gene>
<proteinExistence type="predicted"/>
<sequence length="221" mass="24563">MFSQPNFCTDIPDVQAEILEAHNAFRRAVIPTATDMLEMSWSNEVAASSQAWVDKCALTHGPPSSRMYGDYEMGENLFLTYGSNSWTEVVEAWHNEVIYYVYPNGSRNGQQTGHYTQVVWNSSYKIGCGVASCPDSVLFFGCQYYRAGNFRGVPPYTEGTPCADCHDSCVNNLCNNPCPYINKYANCEELVKLNGCSNALVNSWCPAFCMCATEIIPVGKK</sequence>
<organism evidence="1 2">
    <name type="scientific">Dallia pectoralis</name>
    <name type="common">Alaska blackfish</name>
    <dbReference type="NCBI Taxonomy" id="75939"/>
    <lineage>
        <taxon>Eukaryota</taxon>
        <taxon>Metazoa</taxon>
        <taxon>Chordata</taxon>
        <taxon>Craniata</taxon>
        <taxon>Vertebrata</taxon>
        <taxon>Euteleostomi</taxon>
        <taxon>Actinopterygii</taxon>
        <taxon>Neopterygii</taxon>
        <taxon>Teleostei</taxon>
        <taxon>Protacanthopterygii</taxon>
        <taxon>Esociformes</taxon>
        <taxon>Umbridae</taxon>
        <taxon>Dallia</taxon>
    </lineage>
</organism>
<accession>A0ACC2F241</accession>
<keyword evidence="2" id="KW-1185">Reference proteome</keyword>
<dbReference type="EMBL" id="CM055763">
    <property type="protein sequence ID" value="KAJ7985438.1"/>
    <property type="molecule type" value="Genomic_DNA"/>
</dbReference>
<evidence type="ECO:0000313" key="1">
    <source>
        <dbReference type="EMBL" id="KAJ7985438.1"/>
    </source>
</evidence>
<protein>
    <submittedName>
        <fullName evidence="1">Uncharacterized protein</fullName>
    </submittedName>
</protein>
<dbReference type="Proteomes" id="UP001157502">
    <property type="component" value="Chromosome 36"/>
</dbReference>